<dbReference type="InterPro" id="IPR020904">
    <property type="entry name" value="Sc_DH/Rdtase_CS"/>
</dbReference>
<organism evidence="1">
    <name type="scientific">marine metagenome</name>
    <dbReference type="NCBI Taxonomy" id="408172"/>
    <lineage>
        <taxon>unclassified sequences</taxon>
        <taxon>metagenomes</taxon>
        <taxon>ecological metagenomes</taxon>
    </lineage>
</organism>
<dbReference type="EMBL" id="UINC01018233">
    <property type="protein sequence ID" value="SVA76400.1"/>
    <property type="molecule type" value="Genomic_DNA"/>
</dbReference>
<dbReference type="InterPro" id="IPR036291">
    <property type="entry name" value="NAD(P)-bd_dom_sf"/>
</dbReference>
<evidence type="ECO:0008006" key="2">
    <source>
        <dbReference type="Google" id="ProtNLM"/>
    </source>
</evidence>
<dbReference type="PROSITE" id="PS00061">
    <property type="entry name" value="ADH_SHORT"/>
    <property type="match status" value="1"/>
</dbReference>
<gene>
    <name evidence="1" type="ORF">METZ01_LOCUS129254</name>
</gene>
<dbReference type="AlphaFoldDB" id="A0A381YHJ2"/>
<proteinExistence type="predicted"/>
<dbReference type="PANTHER" id="PTHR43431:SF7">
    <property type="entry name" value="OXIDOREDUCTASE, SHORT CHAIN DEHYDROGENASE_REDUCTASE FAMILY (AFU_ORTHOLOGUE AFUA_5G14000)"/>
    <property type="match status" value="1"/>
</dbReference>
<name>A0A381YHJ2_9ZZZZ</name>
<dbReference type="Pfam" id="PF00106">
    <property type="entry name" value="adh_short"/>
    <property type="match status" value="1"/>
</dbReference>
<dbReference type="InterPro" id="IPR002347">
    <property type="entry name" value="SDR_fam"/>
</dbReference>
<evidence type="ECO:0000313" key="1">
    <source>
        <dbReference type="EMBL" id="SVA76400.1"/>
    </source>
</evidence>
<dbReference type="Gene3D" id="3.40.50.720">
    <property type="entry name" value="NAD(P)-binding Rossmann-like Domain"/>
    <property type="match status" value="1"/>
</dbReference>
<dbReference type="PANTHER" id="PTHR43431">
    <property type="entry name" value="OXIDOREDUCTASE, SHORT CHAIN DEHYDROGENASE/REDUCTASE FAMILY (AFU_ORTHOLOGUE AFUA_5G14000)"/>
    <property type="match status" value="1"/>
</dbReference>
<sequence>MSNPVCAIVGAGEGLGRALAAKFASHGFDIALVSRSEKHSTVAAEAATNANANVRVQFLAADGTRPATIEKAFATIAAQMGEVEVLIYNARGTFASREPLELTYEELEDNYRLEVVGAFASAKSVLPAMREQGRGSVFFSSATAAYRGSATHALYAIGKFGLRALSQSLAKAYSKDGVHIVHVRLDCDLDMPLMREIYGDEFDSSQMANTDDVAESYWWVHQQPRSAWSNELELRPYTEEWTY</sequence>
<dbReference type="SUPFAM" id="SSF51735">
    <property type="entry name" value="NAD(P)-binding Rossmann-fold domains"/>
    <property type="match status" value="1"/>
</dbReference>
<protein>
    <recommendedName>
        <fullName evidence="2">Short-chain dehydrogenase</fullName>
    </recommendedName>
</protein>
<reference evidence="1" key="1">
    <citation type="submission" date="2018-05" db="EMBL/GenBank/DDBJ databases">
        <authorList>
            <person name="Lanie J.A."/>
            <person name="Ng W.-L."/>
            <person name="Kazmierczak K.M."/>
            <person name="Andrzejewski T.M."/>
            <person name="Davidsen T.M."/>
            <person name="Wayne K.J."/>
            <person name="Tettelin H."/>
            <person name="Glass J.I."/>
            <person name="Rusch D."/>
            <person name="Podicherti R."/>
            <person name="Tsui H.-C.T."/>
            <person name="Winkler M.E."/>
        </authorList>
    </citation>
    <scope>NUCLEOTIDE SEQUENCE</scope>
</reference>
<accession>A0A381YHJ2</accession>
<dbReference type="PRINTS" id="PR00081">
    <property type="entry name" value="GDHRDH"/>
</dbReference>